<dbReference type="GO" id="GO:0005576">
    <property type="term" value="C:extracellular region"/>
    <property type="evidence" value="ECO:0007669"/>
    <property type="project" value="UniProtKB-SubCell"/>
</dbReference>
<dbReference type="AlphaFoldDB" id="A0AAU7E9S9"/>
<organism evidence="6">
    <name type="scientific">Campylobacter sp. CCS1377</name>
    <dbReference type="NCBI Taxonomy" id="3158229"/>
    <lineage>
        <taxon>Bacteria</taxon>
        <taxon>Pseudomonadati</taxon>
        <taxon>Campylobacterota</taxon>
        <taxon>Epsilonproteobacteria</taxon>
        <taxon>Campylobacterales</taxon>
        <taxon>Campylobacteraceae</taxon>
        <taxon>Campylobacter</taxon>
    </lineage>
</organism>
<keyword evidence="6" id="KW-0966">Cell projection</keyword>
<keyword evidence="3" id="KW-0964">Secreted</keyword>
<name>A0AAU7E9S9_9BACT</name>
<dbReference type="GO" id="GO:0005198">
    <property type="term" value="F:structural molecule activity"/>
    <property type="evidence" value="ECO:0007669"/>
    <property type="project" value="UniProtKB-UniRule"/>
</dbReference>
<reference evidence="6" key="1">
    <citation type="submission" date="2024-05" db="EMBL/GenBank/DDBJ databases">
        <title>Campylobacter coli isolated from environmental waters in Slovenia.</title>
        <authorList>
            <person name="Zautner A.E."/>
            <person name="Bunk B."/>
            <person name="Riedel T."/>
            <person name="Sproeer C."/>
        </authorList>
    </citation>
    <scope>NUCLEOTIDE SEQUENCE</scope>
    <source>
        <strain evidence="6">CCS1377</strain>
    </source>
</reference>
<proteinExistence type="inferred from homology"/>
<dbReference type="InterPro" id="IPR001029">
    <property type="entry name" value="Flagellin_N"/>
</dbReference>
<dbReference type="PANTHER" id="PTHR42792:SF1">
    <property type="entry name" value="FLAGELLAR HOOK-ASSOCIATED PROTEIN 3"/>
    <property type="match status" value="1"/>
</dbReference>
<dbReference type="GO" id="GO:0009288">
    <property type="term" value="C:bacterial-type flagellum"/>
    <property type="evidence" value="ECO:0007669"/>
    <property type="project" value="UniProtKB-SubCell"/>
</dbReference>
<comment type="function">
    <text evidence="3">Flagellin is the subunit protein which polymerizes to form the filaments of bacterial flagella.</text>
</comment>
<keyword evidence="2 3" id="KW-0975">Bacterial flagellum</keyword>
<evidence type="ECO:0000256" key="1">
    <source>
        <dbReference type="ARBA" id="ARBA00005709"/>
    </source>
</evidence>
<dbReference type="RefSeq" id="WP_134238569.1">
    <property type="nucleotide sequence ID" value="NZ_CP155620.1"/>
</dbReference>
<evidence type="ECO:0000313" key="6">
    <source>
        <dbReference type="EMBL" id="XBJ30025.1"/>
    </source>
</evidence>
<dbReference type="Gene3D" id="1.20.1330.10">
    <property type="entry name" value="f41 fragment of flagellin, N-terminal domain"/>
    <property type="match status" value="2"/>
</dbReference>
<accession>A0AAU7E9S9</accession>
<feature type="domain" description="Flagellin N-terminal" evidence="4">
    <location>
        <begin position="10"/>
        <end position="140"/>
    </location>
</feature>
<keyword evidence="6" id="KW-0969">Cilium</keyword>
<dbReference type="Pfam" id="PF00700">
    <property type="entry name" value="Flagellin_C"/>
    <property type="match status" value="1"/>
</dbReference>
<dbReference type="EMBL" id="CP155620">
    <property type="protein sequence ID" value="XBJ30025.1"/>
    <property type="molecule type" value="Genomic_DNA"/>
</dbReference>
<dbReference type="SUPFAM" id="SSF64518">
    <property type="entry name" value="Phase 1 flagellin"/>
    <property type="match status" value="1"/>
</dbReference>
<dbReference type="NCBIfam" id="NF011282">
    <property type="entry name" value="PRK14692.1"/>
    <property type="match status" value="1"/>
</dbReference>
<evidence type="ECO:0000259" key="4">
    <source>
        <dbReference type="Pfam" id="PF00669"/>
    </source>
</evidence>
<evidence type="ECO:0000259" key="5">
    <source>
        <dbReference type="Pfam" id="PF00700"/>
    </source>
</evidence>
<evidence type="ECO:0000256" key="2">
    <source>
        <dbReference type="ARBA" id="ARBA00023143"/>
    </source>
</evidence>
<dbReference type="InterPro" id="IPR046358">
    <property type="entry name" value="Flagellin_C"/>
</dbReference>
<dbReference type="PANTHER" id="PTHR42792">
    <property type="entry name" value="FLAGELLIN"/>
    <property type="match status" value="1"/>
</dbReference>
<protein>
    <recommendedName>
        <fullName evidence="3">Flagellin</fullName>
    </recommendedName>
</protein>
<gene>
    <name evidence="6" type="primary">flgL</name>
    <name evidence="6" type="ORF">AAH949_04150</name>
</gene>
<keyword evidence="6" id="KW-0282">Flagellum</keyword>
<dbReference type="InterPro" id="IPR001492">
    <property type="entry name" value="Flagellin"/>
</dbReference>
<comment type="similarity">
    <text evidence="1 3">Belongs to the bacterial flagellin family.</text>
</comment>
<comment type="subcellular location">
    <subcellularLocation>
        <location evidence="3">Secreted</location>
    </subcellularLocation>
    <subcellularLocation>
        <location evidence="3">Bacterial flagellum</location>
    </subcellularLocation>
</comment>
<feature type="domain" description="Flagellin C-terminal" evidence="5">
    <location>
        <begin position="671"/>
        <end position="753"/>
    </location>
</feature>
<evidence type="ECO:0000256" key="3">
    <source>
        <dbReference type="RuleBase" id="RU362073"/>
    </source>
</evidence>
<dbReference type="Pfam" id="PF00669">
    <property type="entry name" value="Flagellin_N"/>
    <property type="match status" value="1"/>
</dbReference>
<sequence length="753" mass="82313">MRITDQFTFNKTITNTQGGQSSLYKIMQQLSSGSKIQDSYEDASIYIDSSRLEYELATLDQIREATNSAMEMAKNTDQAISDMIKLLEQFKVKLVQAASDGNSQTSREAIAKELTKIKESIINLANTSINGQYLFSGSMTNTKPFDPWGNYYGNGNNMSVVTGSGTSGIYNIPGWDLFFKPDNDYSKHITTNIGLTDNRWGDKDHPEQLGILNGESKWYQFIGQDYVKDGGLDPDKDFVYDDTQLDFPPSSMFIQGVRPDGTSFKATINIDKNSDINSVLENIGQLYGNTADNKVVEVTLNDSGQIEIKNLKEGNSSLDFHAVALTPQFDDKAELEEVRAAAEAAGLSMEDVTNMVMTEAVRGGNATGGADLNDIQSPVTITINGQQFEIDVHQNDFIKSKATDNNGNPADGADYDNIYFEQDGNKVFGNVSQIKNGTSEYATDDTKLSEVLANADKSMTGQVLNLKVTSKGGNEYDVTIDLENSMVSYPDPNNPGQTISFPITHTKTVGNSTQGVITGSEDITYRQLNDIIGMFATDNMPKTSIAVAPDGSISDADYQTLQNGINNSKGQVEVGLDYEGRITITDKLSTNTNIKIALSDANSNKGFPPAGQSTNGSGFVFNANNSLVIDEPNVDLIKDLDDMIDAVLAGNMRADGNSEDPRNTGMQGGIERLDHLLDHLRKQHTIVGAYTNHLEQTNTRATFLSVNVQTIKSNVIDADYVETMMNLMQTQMAYQATMKASTTIAQMSLLNYM</sequence>